<organism evidence="1 2">
    <name type="scientific">Candidatus Amphirhobacter heronislandensis</name>
    <dbReference type="NCBI Taxonomy" id="1732024"/>
    <lineage>
        <taxon>Bacteria</taxon>
        <taxon>Pseudomonadati</taxon>
        <taxon>Pseudomonadota</taxon>
        <taxon>Gammaproteobacteria</taxon>
        <taxon>Candidatus Tethybacterales</taxon>
        <taxon>Candidatus Tethybacteraceae</taxon>
        <taxon>Candidatus Amphirhobacter</taxon>
    </lineage>
</organism>
<dbReference type="EMBL" id="JADHEI010000042">
    <property type="protein sequence ID" value="MBF2735559.1"/>
    <property type="molecule type" value="Genomic_DNA"/>
</dbReference>
<keyword evidence="2" id="KW-1185">Reference proteome</keyword>
<accession>A0A930UHX5</accession>
<proteinExistence type="predicted"/>
<name>A0A930UHX5_9GAMM</name>
<gene>
    <name evidence="1" type="ORF">ISN26_05730</name>
</gene>
<dbReference type="Proteomes" id="UP000604381">
    <property type="component" value="Unassembled WGS sequence"/>
</dbReference>
<evidence type="ECO:0000313" key="2">
    <source>
        <dbReference type="Proteomes" id="UP000604381"/>
    </source>
</evidence>
<dbReference type="AlphaFoldDB" id="A0A930UHX5"/>
<reference evidence="1" key="1">
    <citation type="submission" date="2020-10" db="EMBL/GenBank/DDBJ databases">
        <title>An improved Amphimedon queenslandica hologenome assembly reveals how three proteobacterial symbionts can extend the metabolic phenotypic of their marine sponge host.</title>
        <authorList>
            <person name="Degnan B."/>
            <person name="Degnan S."/>
            <person name="Xiang X."/>
        </authorList>
    </citation>
    <scope>NUCLEOTIDE SEQUENCE</scope>
    <source>
        <strain evidence="1">AqS2</strain>
    </source>
</reference>
<protein>
    <submittedName>
        <fullName evidence="1">Uncharacterized protein</fullName>
    </submittedName>
</protein>
<comment type="caution">
    <text evidence="1">The sequence shown here is derived from an EMBL/GenBank/DDBJ whole genome shotgun (WGS) entry which is preliminary data.</text>
</comment>
<sequence length="291" mass="32714">MAIFEEHGSKDHEYASTLKTSAILIATIAGLWFGSVPVSASTNVDKPVEVQPIPNPDDCTGPNYSVAGRLRSIVHKYNVRHFSFPNYTLDEFHTEMNSVLIKPELINCKIVTIGHHYYNGHTFINAMLNGGWYPASIDAYIEATKWALSKGYDLSIKVDNPLGPWAFHHGKTAAEMAKGMLQYYSKYKDSDDLKWPGVFTITYREVYTVYKKLVDLLEPPLAPATKSCAEMDGQTPPANEYCIVAENLQSSISVRSKVADIRGRAMLRPRVGRSLILRERCCRRSTRRYAS</sequence>
<evidence type="ECO:0000313" key="1">
    <source>
        <dbReference type="EMBL" id="MBF2735559.1"/>
    </source>
</evidence>